<dbReference type="Gene3D" id="2.90.10.10">
    <property type="entry name" value="Bulb-type lectin domain"/>
    <property type="match status" value="3"/>
</dbReference>
<dbReference type="SUPFAM" id="SSF51110">
    <property type="entry name" value="alpha-D-mannose-specific plant lectins"/>
    <property type="match status" value="1"/>
</dbReference>
<feature type="signal peptide" evidence="4">
    <location>
        <begin position="1"/>
        <end position="24"/>
    </location>
</feature>
<protein>
    <submittedName>
        <fullName evidence="6">3DAKA</fullName>
    </submittedName>
</protein>
<feature type="domain" description="Bulb-type lectin" evidence="5">
    <location>
        <begin position="25"/>
        <end position="133"/>
    </location>
</feature>
<keyword evidence="3" id="KW-0465">Mannose-binding</keyword>
<dbReference type="SMART" id="SM00108">
    <property type="entry name" value="B_lectin"/>
    <property type="match status" value="1"/>
</dbReference>
<dbReference type="InterPro" id="IPR036426">
    <property type="entry name" value="Bulb-type_lectin_dom_sf"/>
</dbReference>
<name>Q6Y1Y5_AMOKO</name>
<reference evidence="6" key="1">
    <citation type="journal article" date="2003" name="Mol. Biol. Rep.">
        <title>Molecular cloning and characterization of a novel mannose-binding lectin gene from Amorphophallus konjac.</title>
        <authorList>
            <person name="Fei J."/>
            <person name="Liao Z."/>
            <person name="Chai Y."/>
            <person name="Pang Y."/>
            <person name="Yao J."/>
            <person name="Sun X."/>
            <person name="Tang K."/>
        </authorList>
    </citation>
    <scope>NUCLEOTIDE SEQUENCE</scope>
</reference>
<dbReference type="PROSITE" id="PS50927">
    <property type="entry name" value="BULB_LECTIN"/>
    <property type="match status" value="1"/>
</dbReference>
<evidence type="ECO:0000259" key="5">
    <source>
        <dbReference type="PROSITE" id="PS50927"/>
    </source>
</evidence>
<evidence type="ECO:0000313" key="6">
    <source>
        <dbReference type="EMBL" id="AAP04617.1"/>
    </source>
</evidence>
<keyword evidence="1" id="KW-0348">Hemagglutinin</keyword>
<keyword evidence="2" id="KW-0677">Repeat</keyword>
<dbReference type="InterPro" id="IPR001480">
    <property type="entry name" value="Bulb-type_lectin_dom"/>
</dbReference>
<keyword evidence="4" id="KW-0732">Signal</keyword>
<dbReference type="GO" id="GO:0051707">
    <property type="term" value="P:response to other organism"/>
    <property type="evidence" value="ECO:0007669"/>
    <property type="project" value="UniProtKB-ARBA"/>
</dbReference>
<organism evidence="6">
    <name type="scientific">Amorphophallus konjac</name>
    <name type="common">Devil's tongue</name>
    <name type="synonym">Amorphophallus rivieri</name>
    <dbReference type="NCBI Taxonomy" id="78372"/>
    <lineage>
        <taxon>Eukaryota</taxon>
        <taxon>Viridiplantae</taxon>
        <taxon>Streptophyta</taxon>
        <taxon>Embryophyta</taxon>
        <taxon>Tracheophyta</taxon>
        <taxon>Spermatophyta</taxon>
        <taxon>Magnoliopsida</taxon>
        <taxon>Liliopsida</taxon>
        <taxon>Araceae</taxon>
        <taxon>Aroideae</taxon>
        <taxon>Thomsonieae</taxon>
        <taxon>Amorphophallus</taxon>
    </lineage>
</organism>
<feature type="chain" id="PRO_5004282242" evidence="4">
    <location>
        <begin position="25"/>
        <end position="158"/>
    </location>
</feature>
<dbReference type="GO" id="GO:0005537">
    <property type="term" value="F:D-mannose binding"/>
    <property type="evidence" value="ECO:0007669"/>
    <property type="project" value="UniProtKB-KW"/>
</dbReference>
<accession>Q6Y1Y5</accession>
<proteinExistence type="evidence at transcript level"/>
<dbReference type="EMBL" id="AY191004">
    <property type="protein sequence ID" value="AAP04617.1"/>
    <property type="molecule type" value="mRNA"/>
</dbReference>
<keyword evidence="3" id="KW-0430">Lectin</keyword>
<evidence type="ECO:0000256" key="4">
    <source>
        <dbReference type="SAM" id="SignalP"/>
    </source>
</evidence>
<dbReference type="AlphaFoldDB" id="Q6Y1Y5"/>
<evidence type="ECO:0000256" key="3">
    <source>
        <dbReference type="ARBA" id="ARBA00023035"/>
    </source>
</evidence>
<sequence length="158" mass="17113">MAAKPASLAFLLLLLGVVLRPSEAAQALYAPGALFSGQSLTVGNYRFTMQADCNLVLYDRGRAIWASGTARRGINCVLRMQRDGNLVVYTPGGRAIWASGTNRGAGNYYLTLQSDRNVVIYGPDGRAIWATNTKALSKGIRRWVGGVMRRTTRSTPTS</sequence>
<evidence type="ECO:0000256" key="1">
    <source>
        <dbReference type="ARBA" id="ARBA00022546"/>
    </source>
</evidence>
<evidence type="ECO:0000256" key="2">
    <source>
        <dbReference type="ARBA" id="ARBA00022737"/>
    </source>
</evidence>
<dbReference type="CDD" id="cd00028">
    <property type="entry name" value="B_lectin"/>
    <property type="match status" value="1"/>
</dbReference>